<sequence length="706" mass="78592">MRNSEAPTHGGMEIEATRPSAGNGSTITLPGLSPLSETLWREKANTAEIIGDVSARLTWKDLTVMVTLSNGETQNVLEGLTGYAEPGTFTALMGPSGSGKSTLLDALSSRLAANAFLSGTILLNGRKAKLSFGTAAYVTQDDNLIGTLTVRETISYSARLRLPDNMPWADKRALVESTIVAMGLQDCADTVIGNWHLRGISGGEKRRVSIALEILMRPRLLFLDEPTSGLDSASAFFVTQTLRALARDGRTVIASIHQPSSEVFELFDQLYLLSSGKTVYFGQASEAYEFFAQAGFPCPALRNPSDHFLRCINSDFDKVKATLKGSMKLRFEGSDDPLDRITTAEAIRTLIDFYRTSQHSYAARQKVDEISKVKGTVLEAGGSEASFLMQSYTLTKRSFINMSRDFGYYWLRLVIYIVVTVCIGTIYLNVGTGYNSILARGSCASFVFGFVTFMSIGGFPSFVEDMKVFQRERLNGHYGVTSFVISNTLSAMPFLILITFLSGTICYFMVRLHPGFWHYLFFVLCLYASVTVVESLMMAIASIVPNFLMGIIIGAGIQGIFMLVSGYFRLPHDIPKPVWRYPMSYISFHFWALQGQYQNDLRGLIFDNQTPDLPKIPGEYILEKVFQIDVNRSKWINLSVIFSMIVIYRIIFFIMIKVNEDVTPWIRGYLARRRMQQKSGAQNTTIAPDVLTQSPSLRTYVSTQTK</sequence>
<evidence type="ECO:0000259" key="12">
    <source>
        <dbReference type="PROSITE" id="PS50893"/>
    </source>
</evidence>
<keyword evidence="14" id="KW-1185">Reference proteome</keyword>
<comment type="caution">
    <text evidence="13">The sequence shown here is derived from an EMBL/GenBank/DDBJ whole genome shotgun (WGS) entry which is preliminary data.</text>
</comment>
<keyword evidence="8 11" id="KW-1133">Transmembrane helix</keyword>
<dbReference type="GO" id="GO:0016887">
    <property type="term" value="F:ATP hydrolysis activity"/>
    <property type="evidence" value="ECO:0007669"/>
    <property type="project" value="InterPro"/>
</dbReference>
<reference evidence="13 14" key="1">
    <citation type="submission" date="2018-09" db="EMBL/GenBank/DDBJ databases">
        <title>A high-quality reference genome of wild soybean provides a powerful tool to mine soybean genomes.</title>
        <authorList>
            <person name="Xie M."/>
            <person name="Chung C.Y.L."/>
            <person name="Li M.-W."/>
            <person name="Wong F.-L."/>
            <person name="Chan T.-F."/>
            <person name="Lam H.-M."/>
        </authorList>
    </citation>
    <scope>NUCLEOTIDE SEQUENCE [LARGE SCALE GENOMIC DNA]</scope>
    <source>
        <strain evidence="14">cv. W05</strain>
        <tissue evidence="13">Hypocotyl of etiolated seedlings</tissue>
    </source>
</reference>
<dbReference type="Pfam" id="PF01061">
    <property type="entry name" value="ABC2_membrane"/>
    <property type="match status" value="1"/>
</dbReference>
<dbReference type="Gene3D" id="3.40.50.300">
    <property type="entry name" value="P-loop containing nucleotide triphosphate hydrolases"/>
    <property type="match status" value="1"/>
</dbReference>
<dbReference type="InterPro" id="IPR003593">
    <property type="entry name" value="AAA+_ATPase"/>
</dbReference>
<feature type="transmembrane region" description="Helical" evidence="11">
    <location>
        <begin position="442"/>
        <end position="463"/>
    </location>
</feature>
<dbReference type="GO" id="GO:0016020">
    <property type="term" value="C:membrane"/>
    <property type="evidence" value="ECO:0007669"/>
    <property type="project" value="UniProtKB-SubCell"/>
</dbReference>
<evidence type="ECO:0000256" key="10">
    <source>
        <dbReference type="SAM" id="MobiDB-lite"/>
    </source>
</evidence>
<evidence type="ECO:0000313" key="13">
    <source>
        <dbReference type="EMBL" id="RZB61974.1"/>
    </source>
</evidence>
<evidence type="ECO:0000256" key="1">
    <source>
        <dbReference type="ARBA" id="ARBA00004141"/>
    </source>
</evidence>
<keyword evidence="9 11" id="KW-0472">Membrane</keyword>
<evidence type="ECO:0000256" key="7">
    <source>
        <dbReference type="ARBA" id="ARBA00022840"/>
    </source>
</evidence>
<keyword evidence="6" id="KW-0547">Nucleotide-binding</keyword>
<proteinExistence type="inferred from homology"/>
<organism evidence="13 14">
    <name type="scientific">Glycine soja</name>
    <name type="common">Wild soybean</name>
    <dbReference type="NCBI Taxonomy" id="3848"/>
    <lineage>
        <taxon>Eukaryota</taxon>
        <taxon>Viridiplantae</taxon>
        <taxon>Streptophyta</taxon>
        <taxon>Embryophyta</taxon>
        <taxon>Tracheophyta</taxon>
        <taxon>Spermatophyta</taxon>
        <taxon>Magnoliopsida</taxon>
        <taxon>eudicotyledons</taxon>
        <taxon>Gunneridae</taxon>
        <taxon>Pentapetalae</taxon>
        <taxon>rosids</taxon>
        <taxon>fabids</taxon>
        <taxon>Fabales</taxon>
        <taxon>Fabaceae</taxon>
        <taxon>Papilionoideae</taxon>
        <taxon>50 kb inversion clade</taxon>
        <taxon>NPAAA clade</taxon>
        <taxon>indigoferoid/millettioid clade</taxon>
        <taxon>Phaseoleae</taxon>
        <taxon>Glycine</taxon>
        <taxon>Glycine subgen. Soja</taxon>
    </lineage>
</organism>
<dbReference type="SMART" id="SM00382">
    <property type="entry name" value="AAA"/>
    <property type="match status" value="1"/>
</dbReference>
<dbReference type="GO" id="GO:0005524">
    <property type="term" value="F:ATP binding"/>
    <property type="evidence" value="ECO:0007669"/>
    <property type="project" value="UniProtKB-KW"/>
</dbReference>
<keyword evidence="3" id="KW-0813">Transport</keyword>
<name>A0A445GL95_GLYSO</name>
<dbReference type="InterPro" id="IPR017871">
    <property type="entry name" value="ABC_transporter-like_CS"/>
</dbReference>
<dbReference type="GO" id="GO:0009651">
    <property type="term" value="P:response to salt stress"/>
    <property type="evidence" value="ECO:0007669"/>
    <property type="project" value="UniProtKB-ARBA"/>
</dbReference>
<evidence type="ECO:0000256" key="5">
    <source>
        <dbReference type="ARBA" id="ARBA00022692"/>
    </source>
</evidence>
<dbReference type="Gramene" id="XM_028352045.1">
    <property type="protein sequence ID" value="XP_028207846.1"/>
    <property type="gene ID" value="LOC114391043"/>
</dbReference>
<dbReference type="PANTHER" id="PTHR48042">
    <property type="entry name" value="ABC TRANSPORTER G FAMILY MEMBER 11"/>
    <property type="match status" value="1"/>
</dbReference>
<dbReference type="Proteomes" id="UP000289340">
    <property type="component" value="Chromosome 16"/>
</dbReference>
<keyword evidence="7" id="KW-0067">ATP-binding</keyword>
<feature type="domain" description="ABC transporter" evidence="12">
    <location>
        <begin position="57"/>
        <end position="300"/>
    </location>
</feature>
<evidence type="ECO:0000256" key="6">
    <source>
        <dbReference type="ARBA" id="ARBA00022741"/>
    </source>
</evidence>
<dbReference type="SMR" id="A0A445GL95"/>
<protein>
    <submittedName>
        <fullName evidence="13">ABC transporter G family member 11 isoform A</fullName>
    </submittedName>
</protein>
<dbReference type="EMBL" id="QZWG01000016">
    <property type="protein sequence ID" value="RZB61974.1"/>
    <property type="molecule type" value="Genomic_DNA"/>
</dbReference>
<dbReference type="PROSITE" id="PS00211">
    <property type="entry name" value="ABC_TRANSPORTER_1"/>
    <property type="match status" value="1"/>
</dbReference>
<evidence type="ECO:0000256" key="3">
    <source>
        <dbReference type="ARBA" id="ARBA00022448"/>
    </source>
</evidence>
<dbReference type="GO" id="GO:0140359">
    <property type="term" value="F:ABC-type transporter activity"/>
    <property type="evidence" value="ECO:0007669"/>
    <property type="project" value="InterPro"/>
</dbReference>
<dbReference type="Pfam" id="PF19055">
    <property type="entry name" value="ABC2_membrane_7"/>
    <property type="match status" value="1"/>
</dbReference>
<evidence type="ECO:0000256" key="4">
    <source>
        <dbReference type="ARBA" id="ARBA00022553"/>
    </source>
</evidence>
<comment type="subcellular location">
    <subcellularLocation>
        <location evidence="1">Membrane</location>
        <topology evidence="1">Multi-pass membrane protein</topology>
    </subcellularLocation>
</comment>
<keyword evidence="4" id="KW-0597">Phosphoprotein</keyword>
<dbReference type="SUPFAM" id="SSF52540">
    <property type="entry name" value="P-loop containing nucleoside triphosphate hydrolases"/>
    <property type="match status" value="1"/>
</dbReference>
<dbReference type="InterPro" id="IPR052215">
    <property type="entry name" value="Plant_ABCG"/>
</dbReference>
<gene>
    <name evidence="13" type="ORF">D0Y65_044318</name>
</gene>
<comment type="similarity">
    <text evidence="2">Belongs to the ABC transporter superfamily. ABCG family. Eye pigment precursor importer (TC 3.A.1.204) subfamily.</text>
</comment>
<feature type="transmembrane region" description="Helical" evidence="11">
    <location>
        <begin position="517"/>
        <end position="541"/>
    </location>
</feature>
<keyword evidence="5 11" id="KW-0812">Transmembrane</keyword>
<evidence type="ECO:0000256" key="2">
    <source>
        <dbReference type="ARBA" id="ARBA00005814"/>
    </source>
</evidence>
<evidence type="ECO:0000313" key="14">
    <source>
        <dbReference type="Proteomes" id="UP000289340"/>
    </source>
</evidence>
<dbReference type="CDD" id="cd03213">
    <property type="entry name" value="ABCG_EPDR"/>
    <property type="match status" value="1"/>
</dbReference>
<feature type="region of interest" description="Disordered" evidence="10">
    <location>
        <begin position="1"/>
        <end position="28"/>
    </location>
</feature>
<dbReference type="InterPro" id="IPR027417">
    <property type="entry name" value="P-loop_NTPase"/>
</dbReference>
<evidence type="ECO:0000256" key="8">
    <source>
        <dbReference type="ARBA" id="ARBA00022989"/>
    </source>
</evidence>
<dbReference type="PANTHER" id="PTHR48042:SF11">
    <property type="entry name" value="ABC TRANSPORTER G FAMILY MEMBER 11"/>
    <property type="match status" value="1"/>
</dbReference>
<evidence type="ECO:0000256" key="11">
    <source>
        <dbReference type="SAM" id="Phobius"/>
    </source>
</evidence>
<dbReference type="InterPro" id="IPR013525">
    <property type="entry name" value="ABC2_TM"/>
</dbReference>
<evidence type="ECO:0000256" key="9">
    <source>
        <dbReference type="ARBA" id="ARBA00023136"/>
    </source>
</evidence>
<accession>A0A445GL95</accession>
<feature type="transmembrane region" description="Helical" evidence="11">
    <location>
        <begin position="635"/>
        <end position="656"/>
    </location>
</feature>
<feature type="transmembrane region" description="Helical" evidence="11">
    <location>
        <begin position="547"/>
        <end position="570"/>
    </location>
</feature>
<dbReference type="Pfam" id="PF00005">
    <property type="entry name" value="ABC_tran"/>
    <property type="match status" value="1"/>
</dbReference>
<dbReference type="PROSITE" id="PS50893">
    <property type="entry name" value="ABC_TRANSPORTER_2"/>
    <property type="match status" value="1"/>
</dbReference>
<dbReference type="InterPro" id="IPR003439">
    <property type="entry name" value="ABC_transporter-like_ATP-bd"/>
</dbReference>
<feature type="transmembrane region" description="Helical" evidence="11">
    <location>
        <begin position="409"/>
        <end position="430"/>
    </location>
</feature>
<dbReference type="InterPro" id="IPR043926">
    <property type="entry name" value="ABCG_dom"/>
</dbReference>
<dbReference type="FunFam" id="3.40.50.300:FF:000504">
    <property type="entry name" value="ABC transporter G family member 11"/>
    <property type="match status" value="1"/>
</dbReference>
<feature type="transmembrane region" description="Helical" evidence="11">
    <location>
        <begin position="483"/>
        <end position="510"/>
    </location>
</feature>
<dbReference type="AlphaFoldDB" id="A0A445GL95"/>